<evidence type="ECO:0000256" key="2">
    <source>
        <dbReference type="ARBA" id="ARBA00022840"/>
    </source>
</evidence>
<dbReference type="Pfam" id="PF13191">
    <property type="entry name" value="AAA_16"/>
    <property type="match status" value="1"/>
</dbReference>
<dbReference type="Gene3D" id="1.10.10.10">
    <property type="entry name" value="Winged helix-like DNA-binding domain superfamily/Winged helix DNA-binding domain"/>
    <property type="match status" value="1"/>
</dbReference>
<dbReference type="InterPro" id="IPR000792">
    <property type="entry name" value="Tscrpt_reg_LuxR_C"/>
</dbReference>
<dbReference type="RefSeq" id="WP_084141698.1">
    <property type="nucleotide sequence ID" value="NZ_JACHBQ010000001.1"/>
</dbReference>
<dbReference type="AlphaFoldDB" id="A0A7W9E2Z9"/>
<evidence type="ECO:0000313" key="4">
    <source>
        <dbReference type="EMBL" id="MBB5640551.1"/>
    </source>
</evidence>
<dbReference type="PANTHER" id="PTHR16305">
    <property type="entry name" value="TESTICULAR SOLUBLE ADENYLYL CYCLASE"/>
    <property type="match status" value="1"/>
</dbReference>
<dbReference type="InterPro" id="IPR003593">
    <property type="entry name" value="AAA+_ATPase"/>
</dbReference>
<name>A0A7W9E2Z9_9MICO</name>
<dbReference type="InterPro" id="IPR027417">
    <property type="entry name" value="P-loop_NTPase"/>
</dbReference>
<dbReference type="PRINTS" id="PR00038">
    <property type="entry name" value="HTHLUXR"/>
</dbReference>
<dbReference type="PROSITE" id="PS00622">
    <property type="entry name" value="HTH_LUXR_1"/>
    <property type="match status" value="1"/>
</dbReference>
<dbReference type="PROSITE" id="PS50043">
    <property type="entry name" value="HTH_LUXR_2"/>
    <property type="match status" value="1"/>
</dbReference>
<dbReference type="Pfam" id="PF00196">
    <property type="entry name" value="GerE"/>
    <property type="match status" value="1"/>
</dbReference>
<dbReference type="GO" id="GO:0005524">
    <property type="term" value="F:ATP binding"/>
    <property type="evidence" value="ECO:0007669"/>
    <property type="project" value="UniProtKB-KW"/>
</dbReference>
<dbReference type="EMBL" id="JACHBQ010000001">
    <property type="protein sequence ID" value="MBB5640551.1"/>
    <property type="molecule type" value="Genomic_DNA"/>
</dbReference>
<dbReference type="GO" id="GO:0004016">
    <property type="term" value="F:adenylate cyclase activity"/>
    <property type="evidence" value="ECO:0007669"/>
    <property type="project" value="TreeGrafter"/>
</dbReference>
<dbReference type="Proteomes" id="UP000561726">
    <property type="component" value="Unassembled WGS sequence"/>
</dbReference>
<dbReference type="GO" id="GO:0006355">
    <property type="term" value="P:regulation of DNA-templated transcription"/>
    <property type="evidence" value="ECO:0007669"/>
    <property type="project" value="InterPro"/>
</dbReference>
<protein>
    <submittedName>
        <fullName evidence="4">DNA-binding CsgD family transcriptional regulator</fullName>
    </submittedName>
</protein>
<gene>
    <name evidence="4" type="ORF">BJ997_001099</name>
</gene>
<keyword evidence="2" id="KW-0067">ATP-binding</keyword>
<proteinExistence type="predicted"/>
<organism evidence="4 5">
    <name type="scientific">Cryobacterium roopkundense</name>
    <dbReference type="NCBI Taxonomy" id="1001240"/>
    <lineage>
        <taxon>Bacteria</taxon>
        <taxon>Bacillati</taxon>
        <taxon>Actinomycetota</taxon>
        <taxon>Actinomycetes</taxon>
        <taxon>Micrococcales</taxon>
        <taxon>Microbacteriaceae</taxon>
        <taxon>Cryobacterium</taxon>
    </lineage>
</organism>
<sequence>MTESAMPRIELLATIASLAERPSRRILVIGEPGVGKSTLVADAARQFTDTGVVVLRASPAFAERYTAYSMLWDLLARLDLSSLPSLPSEYRYFLQIALGQQPASTDLPSLAAAIALESILEECSASTPVVIVIDDLQWADAESLAAVERATRRLDRHPVYLLAASRDSPDTAGGTVGLAFDRRDLFPLGGLSVNELESVTRPHWPSTMTRAQVVALHEHTGGNPLWALEVIAGGHLGELGARPVGTLAAPPSLAVAIARRLQNLSEPAADVVSIVALLGHPRFELLASVLRFAEIDAAAVDEAEAAGFLVITTKTARAGHPLQASAAAARLTPARRRELHAFIAHAVPDVVVQAQHLQLSEPTGPREHIAVCLTAASVVMRQRGARLRSAHFAAQAVDRTDPRSEHYPDRLLSQAQQLFSAGDMAASLRALDRVSATLLDVHQYDAFIALSSSALAWNHGQDAVARFLESHVGTVSTDAVRTAIVQANAVADDLMTVSVRAAAAAAALAVLETADAPNATHRAIKGMIRAQLDGGGGLNHQLVDDSTRRQGIQLVVGLDDTGLATRGFHAHLIDDVAASRRDLAELVEWARSEGKDGVEGLFLAHAALVEVIGADVAATRRLMTESGHDIRSADLPASALPILGLEMLARGDHTGVAELIARGESSDLGTGLFRDVIAPALRGFSAFATEDWPGAVAHLRRAADCADRLELVELGSRFRVDLPLIEALIMNGENADAGIHLASVRAFLATRSRPISRIGLHRVTSMYLAASGDLTGAVAEAERAVDLAVAAGRLADEALSRLQRALVLTRLRRVTLGRNELSTAMERARQSDHADVCARVSARVSATRGGSGLSRSPSRLTASENRVLAAVLSGKTNREIAAELFVSVRTVESHVSAVLRKTGVASRSKLRKPPQ</sequence>
<dbReference type="SMART" id="SM00421">
    <property type="entry name" value="HTH_LUXR"/>
    <property type="match status" value="1"/>
</dbReference>
<evidence type="ECO:0000313" key="5">
    <source>
        <dbReference type="Proteomes" id="UP000561726"/>
    </source>
</evidence>
<keyword evidence="4" id="KW-0238">DNA-binding</keyword>
<comment type="caution">
    <text evidence="4">The sequence shown here is derived from an EMBL/GenBank/DDBJ whole genome shotgun (WGS) entry which is preliminary data.</text>
</comment>
<dbReference type="InterPro" id="IPR041664">
    <property type="entry name" value="AAA_16"/>
</dbReference>
<keyword evidence="1" id="KW-0547">Nucleotide-binding</keyword>
<evidence type="ECO:0000259" key="3">
    <source>
        <dbReference type="PROSITE" id="PS50043"/>
    </source>
</evidence>
<dbReference type="Gene3D" id="3.40.50.300">
    <property type="entry name" value="P-loop containing nucleotide triphosphate hydrolases"/>
    <property type="match status" value="1"/>
</dbReference>
<dbReference type="PANTHER" id="PTHR16305:SF35">
    <property type="entry name" value="TRANSCRIPTIONAL ACTIVATOR DOMAIN"/>
    <property type="match status" value="1"/>
</dbReference>
<dbReference type="GO" id="GO:0005737">
    <property type="term" value="C:cytoplasm"/>
    <property type="evidence" value="ECO:0007669"/>
    <property type="project" value="TreeGrafter"/>
</dbReference>
<feature type="domain" description="HTH luxR-type" evidence="3">
    <location>
        <begin position="853"/>
        <end position="915"/>
    </location>
</feature>
<dbReference type="OrthoDB" id="3656034at2"/>
<accession>A0A7W9E2Z9</accession>
<dbReference type="GO" id="GO:0003677">
    <property type="term" value="F:DNA binding"/>
    <property type="evidence" value="ECO:0007669"/>
    <property type="project" value="UniProtKB-KW"/>
</dbReference>
<evidence type="ECO:0000256" key="1">
    <source>
        <dbReference type="ARBA" id="ARBA00022741"/>
    </source>
</evidence>
<dbReference type="SUPFAM" id="SSF46894">
    <property type="entry name" value="C-terminal effector domain of the bipartite response regulators"/>
    <property type="match status" value="1"/>
</dbReference>
<reference evidence="4 5" key="1">
    <citation type="submission" date="2020-08" db="EMBL/GenBank/DDBJ databases">
        <title>Sequencing the genomes of 1000 actinobacteria strains.</title>
        <authorList>
            <person name="Klenk H.-P."/>
        </authorList>
    </citation>
    <scope>NUCLEOTIDE SEQUENCE [LARGE SCALE GENOMIC DNA]</scope>
    <source>
        <strain evidence="4 5">DSM 21065</strain>
    </source>
</reference>
<dbReference type="InterPro" id="IPR016032">
    <property type="entry name" value="Sig_transdc_resp-reg_C-effctor"/>
</dbReference>
<dbReference type="InterPro" id="IPR036388">
    <property type="entry name" value="WH-like_DNA-bd_sf"/>
</dbReference>
<dbReference type="CDD" id="cd06170">
    <property type="entry name" value="LuxR_C_like"/>
    <property type="match status" value="1"/>
</dbReference>
<dbReference type="SMART" id="SM00382">
    <property type="entry name" value="AAA"/>
    <property type="match status" value="1"/>
</dbReference>
<dbReference type="SUPFAM" id="SSF52540">
    <property type="entry name" value="P-loop containing nucleoside triphosphate hydrolases"/>
    <property type="match status" value="1"/>
</dbReference>